<reference evidence="2 3" key="1">
    <citation type="submission" date="2022-06" db="EMBL/GenBank/DDBJ databases">
        <title>Halogeometricum sp. a new haloarchaeum isolate from saline soil.</title>
        <authorList>
            <person name="Strakova D."/>
            <person name="Galisteo C."/>
            <person name="Sanchez-Porro C."/>
            <person name="Ventosa A."/>
        </authorList>
    </citation>
    <scope>NUCLEOTIDE SEQUENCE [LARGE SCALE GENOMIC DNA]</scope>
    <source>
        <strain evidence="2 3">S1BR25-6</strain>
    </source>
</reference>
<dbReference type="Gene3D" id="3.30.460.10">
    <property type="entry name" value="Beta Polymerase, domain 2"/>
    <property type="match status" value="1"/>
</dbReference>
<organism evidence="2 3">
    <name type="scientific">Halogeometricum salsisoli</name>
    <dbReference type="NCBI Taxonomy" id="2950536"/>
    <lineage>
        <taxon>Archaea</taxon>
        <taxon>Methanobacteriati</taxon>
        <taxon>Methanobacteriota</taxon>
        <taxon>Stenosarchaea group</taxon>
        <taxon>Halobacteria</taxon>
        <taxon>Halobacteriales</taxon>
        <taxon>Haloferacaceae</taxon>
        <taxon>Halogeometricum</taxon>
    </lineage>
</organism>
<comment type="caution">
    <text evidence="2">The sequence shown here is derived from an EMBL/GenBank/DDBJ whole genome shotgun (WGS) entry which is preliminary data.</text>
</comment>
<protein>
    <submittedName>
        <fullName evidence="2">Nucleotidyltransferase domain-containing protein</fullName>
    </submittedName>
</protein>
<dbReference type="InterPro" id="IPR043519">
    <property type="entry name" value="NT_sf"/>
</dbReference>
<gene>
    <name evidence="2" type="ORF">NDI76_02030</name>
</gene>
<feature type="domain" description="Polymerase nucleotidyl transferase" evidence="1">
    <location>
        <begin position="56"/>
        <end position="124"/>
    </location>
</feature>
<dbReference type="CDD" id="cd05403">
    <property type="entry name" value="NT_KNTase_like"/>
    <property type="match status" value="1"/>
</dbReference>
<dbReference type="Proteomes" id="UP001257060">
    <property type="component" value="Unassembled WGS sequence"/>
</dbReference>
<evidence type="ECO:0000313" key="2">
    <source>
        <dbReference type="EMBL" id="MDS0297519.1"/>
    </source>
</evidence>
<dbReference type="RefSeq" id="WP_310922321.1">
    <property type="nucleotide sequence ID" value="NZ_JAMQOP010000001.1"/>
</dbReference>
<dbReference type="EMBL" id="JAMQOP010000001">
    <property type="protein sequence ID" value="MDS0297519.1"/>
    <property type="molecule type" value="Genomic_DNA"/>
</dbReference>
<dbReference type="Pfam" id="PF01909">
    <property type="entry name" value="NTP_transf_2"/>
    <property type="match status" value="1"/>
</dbReference>
<dbReference type="InterPro" id="IPR002934">
    <property type="entry name" value="Polymerase_NTP_transf_dom"/>
</dbReference>
<evidence type="ECO:0000313" key="3">
    <source>
        <dbReference type="Proteomes" id="UP001257060"/>
    </source>
</evidence>
<sequence length="143" mass="15906">MTGKSGKSPEEIAEITGGDIEEIRAAFESVRIIRAPENTDTEDIATHVRSIAARNDLTLDKVIVYGSVARQEATSESDVDLVVVSADFVDVGFHERAGGIYWEWDTDRYPVPDLIALTPEEFEQRRMREGDVVQIAAQQGLHF</sequence>
<dbReference type="SUPFAM" id="SSF81301">
    <property type="entry name" value="Nucleotidyltransferase"/>
    <property type="match status" value="1"/>
</dbReference>
<accession>A0ABU2GBE9</accession>
<name>A0ABU2GBE9_9EURY</name>
<evidence type="ECO:0000259" key="1">
    <source>
        <dbReference type="Pfam" id="PF01909"/>
    </source>
</evidence>
<keyword evidence="3" id="KW-1185">Reference proteome</keyword>
<proteinExistence type="predicted"/>